<organism evidence="9 10">
    <name type="scientific">Leuconostoc fallax</name>
    <dbReference type="NCBI Taxonomy" id="1251"/>
    <lineage>
        <taxon>Bacteria</taxon>
        <taxon>Bacillati</taxon>
        <taxon>Bacillota</taxon>
        <taxon>Bacilli</taxon>
        <taxon>Lactobacillales</taxon>
        <taxon>Lactobacillaceae</taxon>
        <taxon>Leuconostoc</taxon>
    </lineage>
</organism>
<feature type="transmembrane region" description="Helical" evidence="8">
    <location>
        <begin position="328"/>
        <end position="351"/>
    </location>
</feature>
<dbReference type="AlphaFoldDB" id="A0A4R5N8B6"/>
<keyword evidence="3" id="KW-0813">Transport</keyword>
<sequence>MKSPSNKTNWYQRWFSGNNVLNGLIMALLVLLIIFMIYQIRFIIEPMRALFTAVGAPIIIAGVLYYLLIPVVNWLNTHTKMPKKFSVGLVLVAVLAILALIVTIAVTIISDQVSGLVDNWPNYWQNSQRVINDTFATSEFQTVREWLSNTNSDINQTVADWSRKYLQSGVSGIGQIASTLTTVGVTLVASPFILFYMLLDGNKLSSFIADKLPSKAQTSLQSVLQEVSKQVAQYIRGQLGVALAVIIMFSIGYTIIGLPYGILLAFMAGLFNMIPYVGSILAQVPIFIVALVAGGPKLVLFALIVLVIEQPIEGHVIAPKILGSALKIHPVTVIVVLLTGGHIFGVLGIILSVPTYAVVKVLVTHIYEWWRTNSDLFAEDAHATTSEMDNSVKKLEGNTKES</sequence>
<feature type="transmembrane region" description="Helical" evidence="8">
    <location>
        <begin position="20"/>
        <end position="44"/>
    </location>
</feature>
<evidence type="ECO:0008006" key="11">
    <source>
        <dbReference type="Google" id="ProtNLM"/>
    </source>
</evidence>
<evidence type="ECO:0000256" key="4">
    <source>
        <dbReference type="ARBA" id="ARBA00022475"/>
    </source>
</evidence>
<evidence type="ECO:0000256" key="5">
    <source>
        <dbReference type="ARBA" id="ARBA00022692"/>
    </source>
</evidence>
<accession>A0A4R5N8B6</accession>
<dbReference type="EMBL" id="PUFI01000014">
    <property type="protein sequence ID" value="TDG68162.1"/>
    <property type="molecule type" value="Genomic_DNA"/>
</dbReference>
<dbReference type="InterPro" id="IPR002549">
    <property type="entry name" value="AI-2E-like"/>
</dbReference>
<keyword evidence="5 8" id="KW-0812">Transmembrane</keyword>
<keyword evidence="10" id="KW-1185">Reference proteome</keyword>
<feature type="transmembrane region" description="Helical" evidence="8">
    <location>
        <begin position="176"/>
        <end position="199"/>
    </location>
</feature>
<evidence type="ECO:0000313" key="10">
    <source>
        <dbReference type="Proteomes" id="UP000295681"/>
    </source>
</evidence>
<evidence type="ECO:0000256" key="6">
    <source>
        <dbReference type="ARBA" id="ARBA00022989"/>
    </source>
</evidence>
<feature type="transmembrane region" description="Helical" evidence="8">
    <location>
        <begin position="288"/>
        <end position="308"/>
    </location>
</feature>
<dbReference type="PANTHER" id="PTHR21716:SF53">
    <property type="entry name" value="PERMEASE PERM-RELATED"/>
    <property type="match status" value="1"/>
</dbReference>
<feature type="transmembrane region" description="Helical" evidence="8">
    <location>
        <begin position="262"/>
        <end position="281"/>
    </location>
</feature>
<evidence type="ECO:0000256" key="7">
    <source>
        <dbReference type="ARBA" id="ARBA00023136"/>
    </source>
</evidence>
<name>A0A4R5N8B6_9LACO</name>
<feature type="transmembrane region" description="Helical" evidence="8">
    <location>
        <begin position="87"/>
        <end position="109"/>
    </location>
</feature>
<dbReference type="RefSeq" id="WP_010007664.1">
    <property type="nucleotide sequence ID" value="NZ_JAGYGP010000001.1"/>
</dbReference>
<comment type="similarity">
    <text evidence="2">Belongs to the autoinducer-2 exporter (AI-2E) (TC 2.A.86) family.</text>
</comment>
<comment type="subcellular location">
    <subcellularLocation>
        <location evidence="1">Cell membrane</location>
        <topology evidence="1">Multi-pass membrane protein</topology>
    </subcellularLocation>
</comment>
<dbReference type="STRING" id="907931.GCA_000165675_00859"/>
<dbReference type="Proteomes" id="UP000295681">
    <property type="component" value="Unassembled WGS sequence"/>
</dbReference>
<keyword evidence="6 8" id="KW-1133">Transmembrane helix</keyword>
<dbReference type="PANTHER" id="PTHR21716">
    <property type="entry name" value="TRANSMEMBRANE PROTEIN"/>
    <property type="match status" value="1"/>
</dbReference>
<evidence type="ECO:0000313" key="9">
    <source>
        <dbReference type="EMBL" id="TDG68162.1"/>
    </source>
</evidence>
<evidence type="ECO:0000256" key="2">
    <source>
        <dbReference type="ARBA" id="ARBA00009773"/>
    </source>
</evidence>
<proteinExistence type="inferred from homology"/>
<gene>
    <name evidence="9" type="ORF">C5L23_000468</name>
</gene>
<feature type="transmembrane region" description="Helical" evidence="8">
    <location>
        <begin position="50"/>
        <end position="75"/>
    </location>
</feature>
<protein>
    <recommendedName>
        <fullName evidence="11">AI-2E family transporter</fullName>
    </recommendedName>
</protein>
<evidence type="ECO:0000256" key="8">
    <source>
        <dbReference type="SAM" id="Phobius"/>
    </source>
</evidence>
<comment type="caution">
    <text evidence="9">The sequence shown here is derived from an EMBL/GenBank/DDBJ whole genome shotgun (WGS) entry which is preliminary data.</text>
</comment>
<keyword evidence="7 8" id="KW-0472">Membrane</keyword>
<evidence type="ECO:0000256" key="1">
    <source>
        <dbReference type="ARBA" id="ARBA00004651"/>
    </source>
</evidence>
<dbReference type="GO" id="GO:0055085">
    <property type="term" value="P:transmembrane transport"/>
    <property type="evidence" value="ECO:0007669"/>
    <property type="project" value="TreeGrafter"/>
</dbReference>
<evidence type="ECO:0000256" key="3">
    <source>
        <dbReference type="ARBA" id="ARBA00022448"/>
    </source>
</evidence>
<dbReference type="Pfam" id="PF01594">
    <property type="entry name" value="AI-2E_transport"/>
    <property type="match status" value="1"/>
</dbReference>
<dbReference type="GO" id="GO:0005886">
    <property type="term" value="C:plasma membrane"/>
    <property type="evidence" value="ECO:0007669"/>
    <property type="project" value="UniProtKB-SubCell"/>
</dbReference>
<keyword evidence="4" id="KW-1003">Cell membrane</keyword>
<feature type="transmembrane region" description="Helical" evidence="8">
    <location>
        <begin position="239"/>
        <end position="256"/>
    </location>
</feature>
<reference evidence="9 10" key="1">
    <citation type="journal article" date="2019" name="Appl. Microbiol. Biotechnol.">
        <title>Uncovering carbohydrate metabolism through a genotype-phenotype association study of 56 lactic acid bacteria genomes.</title>
        <authorList>
            <person name="Buron-Moles G."/>
            <person name="Chailyan A."/>
            <person name="Dolejs I."/>
            <person name="Forster J."/>
            <person name="Miks M.H."/>
        </authorList>
    </citation>
    <scope>NUCLEOTIDE SEQUENCE [LARGE SCALE GENOMIC DNA]</scope>
    <source>
        <strain evidence="9 10">ATCC 700006</strain>
    </source>
</reference>